<dbReference type="KEGG" id="vg:23301225"/>
<keyword evidence="2" id="KW-1185">Reference proteome</keyword>
<dbReference type="Proteomes" id="UP000203896">
    <property type="component" value="Segment"/>
</dbReference>
<evidence type="ECO:0000313" key="1">
    <source>
        <dbReference type="EMBL" id="CEO90794.1"/>
    </source>
</evidence>
<accession>A0A0B7MJD6</accession>
<organism evidence="1 2">
    <name type="scientific">Enterobacteria phage GEC-3S</name>
    <dbReference type="NCBI Taxonomy" id="1222338"/>
    <lineage>
        <taxon>Viruses</taxon>
        <taxon>Duplodnaviria</taxon>
        <taxon>Heunggongvirae</taxon>
        <taxon>Uroviricota</taxon>
        <taxon>Caudoviricetes</taxon>
        <taxon>Pantevenvirales</taxon>
        <taxon>Straboviridae</taxon>
        <taxon>Krischvirus</taxon>
        <taxon>Krischvirus gec3s</taxon>
    </lineage>
</organism>
<gene>
    <name evidence="1" type="ORF">BN201_0191</name>
</gene>
<name>A0A0B7MJD6_9CAUD</name>
<evidence type="ECO:0000313" key="2">
    <source>
        <dbReference type="Proteomes" id="UP000203896"/>
    </source>
</evidence>
<dbReference type="EMBL" id="HE978309">
    <property type="protein sequence ID" value="CEO90794.1"/>
    <property type="molecule type" value="Genomic_DNA"/>
</dbReference>
<proteinExistence type="predicted"/>
<protein>
    <submittedName>
        <fullName evidence="1">Uncharacterized protein</fullName>
    </submittedName>
</protein>
<dbReference type="RefSeq" id="YP_009118874.1">
    <property type="nucleotide sequence ID" value="NC_025425.1"/>
</dbReference>
<reference evidence="1 2" key="1">
    <citation type="submission" date="2012-08" db="EMBL/GenBank/DDBJ databases">
        <title>Selection and characterization of a candidate therapeutic bacteriophage that lyses the German Escherichia coli O104:H4 outbreak strain.</title>
        <authorList>
            <person name="Merabishvilli M."/>
            <person name="De Vos D."/>
            <person name="Verbeken G."/>
            <person name="Kropinski A."/>
            <person name="Vandenheuvel D."/>
            <person name="Lavigne R."/>
            <person name="Wattiau P."/>
            <person name="Mast J."/>
            <person name="Ragimbeau C."/>
            <person name="Mossong J."/>
            <person name="Scheres J."/>
            <person name="Chanishvili N."/>
            <person name="Vaneechoutte M."/>
            <person name="Pirnay J.P."/>
        </authorList>
    </citation>
    <scope>NUCLEOTIDE SEQUENCE [LARGE SCALE GENOMIC DNA]</scope>
</reference>
<dbReference type="GeneID" id="23301225"/>
<sequence length="59" mass="6356">MKHLTIESAIIAIAKVQAAYNCTDIEAISKMQSEAAKAGDEKSLGVLCEIKAKLISKMF</sequence>